<reference evidence="2 3" key="2">
    <citation type="submission" date="2017-08" db="EMBL/GenBank/DDBJ databases">
        <authorList>
            <person name="de Groot N.N."/>
        </authorList>
    </citation>
    <scope>NUCLEOTIDE SEQUENCE [LARGE SCALE GENOMIC DNA]</scope>
    <source>
        <strain evidence="2">Orrdi1</strain>
    </source>
</reference>
<dbReference type="RefSeq" id="WP_067750508.1">
    <property type="nucleotide sequence ID" value="NZ_LT907988.1"/>
</dbReference>
<proteinExistence type="predicted"/>
<gene>
    <name evidence="1" type="ORF">ODI_02561</name>
    <name evidence="2" type="ORF">ODI_R1108</name>
</gene>
<evidence type="ECO:0000313" key="3">
    <source>
        <dbReference type="Proteomes" id="UP000078558"/>
    </source>
</evidence>
<dbReference type="STRING" id="1851544.ODI_02561"/>
<sequence>MDIALLLLLIIAASQLLRVQYQRARIALLGRHLARLQLEKHMETLTQGYARAIHDATESRQLQVLETLHQTERAAASQVQTLASSLREETPQSLKMGALSFCVPYAERFLPDGMLRDFQALVQIHADGLRHVVDNVENWDPKTRAYHLSAELYLLQHSCHWFCKSRGIADARLLLRHQVNHAKVLESVSHVTRTPYLRWLQGDSR</sequence>
<reference evidence="1 3" key="1">
    <citation type="submission" date="2016-06" db="EMBL/GenBank/DDBJ databases">
        <authorList>
            <person name="Kjaerup R.B."/>
            <person name="Dalgaard T.S."/>
            <person name="Juul-Madsen H.R."/>
        </authorList>
    </citation>
    <scope>NUCLEOTIDE SEQUENCE [LARGE SCALE GENOMIC DNA]</scope>
    <source>
        <strain evidence="1">Orrdi1</strain>
    </source>
</reference>
<organism evidence="1 3">
    <name type="scientific">Orrella dioscoreae</name>
    <dbReference type="NCBI Taxonomy" id="1851544"/>
    <lineage>
        <taxon>Bacteria</taxon>
        <taxon>Pseudomonadati</taxon>
        <taxon>Pseudomonadota</taxon>
        <taxon>Betaproteobacteria</taxon>
        <taxon>Burkholderiales</taxon>
        <taxon>Alcaligenaceae</taxon>
        <taxon>Orrella</taxon>
    </lineage>
</organism>
<dbReference type="KEGG" id="odi:ODI_R1108"/>
<protein>
    <submittedName>
        <fullName evidence="1">Uncharacterized protein</fullName>
    </submittedName>
</protein>
<dbReference type="OrthoDB" id="8654508at2"/>
<evidence type="ECO:0000313" key="2">
    <source>
        <dbReference type="EMBL" id="SOE47895.1"/>
    </source>
</evidence>
<name>A0A1C3JYQ6_9BURK</name>
<evidence type="ECO:0000313" key="1">
    <source>
        <dbReference type="EMBL" id="SBT24401.1"/>
    </source>
</evidence>
<dbReference type="Proteomes" id="UP000078558">
    <property type="component" value="Chromosome I"/>
</dbReference>
<dbReference type="EMBL" id="LT907988">
    <property type="protein sequence ID" value="SOE47895.1"/>
    <property type="molecule type" value="Genomic_DNA"/>
</dbReference>
<dbReference type="AlphaFoldDB" id="A0A1C3JYQ6"/>
<keyword evidence="3" id="KW-1185">Reference proteome</keyword>
<accession>A0A1C3JYQ6</accession>
<dbReference type="EMBL" id="FLRC01000008">
    <property type="protein sequence ID" value="SBT24401.1"/>
    <property type="molecule type" value="Genomic_DNA"/>
</dbReference>